<proteinExistence type="predicted"/>
<dbReference type="EMBL" id="KI392064">
    <property type="protein sequence ID" value="ERN19804.1"/>
    <property type="molecule type" value="Genomic_DNA"/>
</dbReference>
<keyword evidence="2" id="KW-1185">Reference proteome</keyword>
<name>U5DBA6_AMBTC</name>
<reference evidence="2" key="1">
    <citation type="journal article" date="2013" name="Science">
        <title>The Amborella genome and the evolution of flowering plants.</title>
        <authorList>
            <consortium name="Amborella Genome Project"/>
        </authorList>
    </citation>
    <scope>NUCLEOTIDE SEQUENCE [LARGE SCALE GENOMIC DNA]</scope>
</reference>
<dbReference type="eggNOG" id="ENOG502QPP1">
    <property type="taxonomic scope" value="Eukaryota"/>
</dbReference>
<dbReference type="AlphaFoldDB" id="U5DBA6"/>
<sequence>MSITSEITAVLVKLACHLQNSDKKRSADTSSSPDGVVLTSNEACNQGISLLNKSINTRERPGFLDVALALLCYEARDVCNSTIRILVDTLISALLSSISCKVLLQDPCRSLGGNDSVRQETHSILQTYGIINQVVDSNSEQPFIHNEKFLLVGSLISFDDCPKLVEACLDVLKKLEEHGYASGFLADAVLRVATSVSCYKCCFPLSSTVFEKSTKRGNSSFLNFHYFLTEGTLKENNKESSRLLSWYLEPLSLKHDISIILHEIAQRPFICLKTEFHQRKTWRSVLISLVTSPIMYIETRALLHNWFLASGSSSILELRSGLVSSVLDILSNPMRWGISLDMGLRLPLFHTLFPHKLQTLLRILSGPISCCNLLHLVDLLQSNVHISKQLVLDADPHAYDDIKRTNKMLVYQNTIWALLLDFPVWFYFSAMALFQREHSLKCQSKCKSNASHENQTCNLCQAAAKFLGWVLSPLRAAHINMVNRFIEVSKSWIKLNEAGIHRSHFLKEKKRKQSLIENDMRNESHTRALRGWLEDFHMLCGDYCNETEFSPPRERIKVGHRLSTGERVPLSCSEPSLLFRKILLGVFVGNACTLEDWDCMLLFHYIVTSRILSSNKKHSRIKLLSKLPDNQESNEWSVRHCIRGVALVFDLGEILEDMSQVMFEDDSESVDFVGKAKAKAETYLCNCIEPLLLQREGDMQNVTMLMDLHCRLVKWTQEGRGAFVGSNKYGNVIRALDSKISFLQGKAQTFEM</sequence>
<dbReference type="Proteomes" id="UP000017836">
    <property type="component" value="Unassembled WGS sequence"/>
</dbReference>
<dbReference type="PANTHER" id="PTHR48221">
    <property type="entry name" value="ACYL-COA SYNTHETASE FAMILY PROTEIN"/>
    <property type="match status" value="1"/>
</dbReference>
<dbReference type="OMA" id="FEPMAWG"/>
<dbReference type="OrthoDB" id="1917939at2759"/>
<dbReference type="GO" id="GO:0010705">
    <property type="term" value="P:meiotic DNA double-strand break processing involved in reciprocal meiotic recombination"/>
    <property type="evidence" value="ECO:0000318"/>
    <property type="project" value="GO_Central"/>
</dbReference>
<gene>
    <name evidence="1" type="ORF">AMTR_s00064p00153650</name>
</gene>
<evidence type="ECO:0000313" key="2">
    <source>
        <dbReference type="Proteomes" id="UP000017836"/>
    </source>
</evidence>
<dbReference type="Gramene" id="ERN19804">
    <property type="protein sequence ID" value="ERN19804"/>
    <property type="gene ID" value="AMTR_s00064p00153650"/>
</dbReference>
<dbReference type="PANTHER" id="PTHR48221:SF2">
    <property type="entry name" value="ACYL-COA SYNTHETASE FAMILY PROTEIN"/>
    <property type="match status" value="1"/>
</dbReference>
<organism evidence="1 2">
    <name type="scientific">Amborella trichopoda</name>
    <dbReference type="NCBI Taxonomy" id="13333"/>
    <lineage>
        <taxon>Eukaryota</taxon>
        <taxon>Viridiplantae</taxon>
        <taxon>Streptophyta</taxon>
        <taxon>Embryophyta</taxon>
        <taxon>Tracheophyta</taxon>
        <taxon>Spermatophyta</taxon>
        <taxon>Magnoliopsida</taxon>
        <taxon>Amborellales</taxon>
        <taxon>Amborellaceae</taxon>
        <taxon>Amborella</taxon>
    </lineage>
</organism>
<evidence type="ECO:0000313" key="1">
    <source>
        <dbReference type="EMBL" id="ERN19804.1"/>
    </source>
</evidence>
<accession>U5DBA6</accession>
<dbReference type="HOGENOM" id="CLU_425411_0_0_1"/>
<protein>
    <submittedName>
        <fullName evidence="1">Uncharacterized protein</fullName>
    </submittedName>
</protein>